<protein>
    <recommendedName>
        <fullName evidence="5">DUF5717 domain-containing protein</fullName>
    </recommendedName>
</protein>
<dbReference type="InterPro" id="IPR043774">
    <property type="entry name" value="DUF5717_C"/>
</dbReference>
<name>A0A9D2PPB4_9FIRM</name>
<dbReference type="Proteomes" id="UP000823886">
    <property type="component" value="Unassembled WGS sequence"/>
</dbReference>
<dbReference type="Pfam" id="PF18983">
    <property type="entry name" value="DUF5717"/>
    <property type="match status" value="1"/>
</dbReference>
<feature type="domain" description="DUF5717" evidence="2">
    <location>
        <begin position="2"/>
        <end position="864"/>
    </location>
</feature>
<dbReference type="InterPro" id="IPR043775">
    <property type="entry name" value="DUF5717_N"/>
</dbReference>
<feature type="domain" description="DUF5717" evidence="1">
    <location>
        <begin position="867"/>
        <end position="1171"/>
    </location>
</feature>
<dbReference type="Pfam" id="PF18984">
    <property type="entry name" value="DUF5717_N"/>
    <property type="match status" value="1"/>
</dbReference>
<dbReference type="EMBL" id="DWVZ01000092">
    <property type="protein sequence ID" value="HJC63347.1"/>
    <property type="molecule type" value="Genomic_DNA"/>
</dbReference>
<comment type="caution">
    <text evidence="3">The sequence shown here is derived from an EMBL/GenBank/DDBJ whole genome shotgun (WGS) entry which is preliminary data.</text>
</comment>
<reference evidence="3" key="2">
    <citation type="submission" date="2021-04" db="EMBL/GenBank/DDBJ databases">
        <authorList>
            <person name="Gilroy R."/>
        </authorList>
    </citation>
    <scope>NUCLEOTIDE SEQUENCE</scope>
    <source>
        <strain evidence="3">ChiBcec2-3848</strain>
    </source>
</reference>
<gene>
    <name evidence="3" type="ORF">H9753_06995</name>
</gene>
<proteinExistence type="predicted"/>
<organism evidence="3 4">
    <name type="scientific">Candidatus Blautia merdavium</name>
    <dbReference type="NCBI Taxonomy" id="2838494"/>
    <lineage>
        <taxon>Bacteria</taxon>
        <taxon>Bacillati</taxon>
        <taxon>Bacillota</taxon>
        <taxon>Clostridia</taxon>
        <taxon>Lachnospirales</taxon>
        <taxon>Lachnospiraceae</taxon>
        <taxon>Blautia</taxon>
    </lineage>
</organism>
<evidence type="ECO:0000259" key="1">
    <source>
        <dbReference type="Pfam" id="PF18983"/>
    </source>
</evidence>
<evidence type="ECO:0000313" key="4">
    <source>
        <dbReference type="Proteomes" id="UP000823886"/>
    </source>
</evidence>
<accession>A0A9D2PPB4</accession>
<evidence type="ECO:0000313" key="3">
    <source>
        <dbReference type="EMBL" id="HJC63347.1"/>
    </source>
</evidence>
<reference evidence="3" key="1">
    <citation type="journal article" date="2021" name="PeerJ">
        <title>Extensive microbial diversity within the chicken gut microbiome revealed by metagenomics and culture.</title>
        <authorList>
            <person name="Gilroy R."/>
            <person name="Ravi A."/>
            <person name="Getino M."/>
            <person name="Pursley I."/>
            <person name="Horton D.L."/>
            <person name="Alikhan N.F."/>
            <person name="Baker D."/>
            <person name="Gharbi K."/>
            <person name="Hall N."/>
            <person name="Watson M."/>
            <person name="Adriaenssens E.M."/>
            <person name="Foster-Nyarko E."/>
            <person name="Jarju S."/>
            <person name="Secka A."/>
            <person name="Antonio M."/>
            <person name="Oren A."/>
            <person name="Chaudhuri R.R."/>
            <person name="La Ragione R."/>
            <person name="Hildebrand F."/>
            <person name="Pallen M.J."/>
        </authorList>
    </citation>
    <scope>NUCLEOTIDE SEQUENCE</scope>
    <source>
        <strain evidence="3">ChiBcec2-3848</strain>
    </source>
</reference>
<evidence type="ECO:0008006" key="5">
    <source>
        <dbReference type="Google" id="ProtNLM"/>
    </source>
</evidence>
<sequence length="1175" mass="137049">MEQLINGRFEYEVPKLLLSGEEIRLSTTPKDRARGELVLAAEDRSRIKGIAWSSHRRFLLGKEKFSGEQIQIPYGVDAKGLKDGDTIEGEVVLSTSIGEYRVPFFVLVKKPEVKSSQGTLGSFDDFVKLAREDFREAYRLFLDPSFAEILKGEPGLLPAYGSMSKNPVPYQNLEEFLIGSGRKQPVMLSLEKDRLELYEVQTSLKDTLRLKRSGWGYLRAEVTVEGDFLEVEKKVIGDGHFIGSYYDLEYIIRKENLGRGKNYGRIRIQTVYQTLTYTVTASKGSRIQVNVTAYEKRKRLEGSRDFLAMCMGKLPVQEWAKKALQMLEELAENGYFSVESQLYEAYVHTRAGDKAKARMLLDALEKNQRVRKEETVRGAFYYVDYLAERSADSSRTLAEKIWQLYRRRPDSFLLLLMVMELNQEEVRSQSGKLFYLEEQYRTGCRSPLLYLKACGMAAQDGTVFRKLNDFTIQVLRFAAKNQILTEEMAFRAVDLAGQMKVFSKAVYQLLEYIYETYPSEHVIRAICQLIMKGEPRREEYFRWYELAVEAELKITGLYEYYIETMSRNYQKVLPKVIRLYFGYNNTLSDQKKAFVYSSVIRNKAVDRETYLSYQSAMEKFAVEKIKEGRMNEDFAVVYQEFCTNSKDENVRAALGRVMFTYRLYCDDPKIRKVIVRHGAFCEEQVYVCADKTAYIHLYSKDAVILFEDSGQRRYTGTVDYNCRSLLDIEELAQKLQEVPGSDPGLLLYLAGDLHQERTVTKENAAVFEKILKQEAFCEEYRQNIRKKLLLYYQEHMENTNLRSSLMEMDFREFAKVNKELLITILVHQNMYPGAYDLLTEYGYEGVPMPVLLRLCSKMVLAMEFEYDEELVLLACHIVKEGVYDEALLQYLVKHFEGPVKEMAYLWQRAMGFGLDCYQLEEKILIYSMFTRYCPKEGLKILEEYISQGGRELVILSYLTFESYGYFVGEEPKADFLFEALEKITDRKWECDIVCRLALLKHYTETGSWSREQMERAEKILAECEKQNLRFAFFGELPKELLFAGQLEDKVFAQCRAEPGAKVILHYKVDRENAPGAWKTEPVKERYQGFYNKEFILFYGEELHYYFETEKDGRKEIGEEETLTISEGSWKGTSKYQMINSMLVFRAQKETEQLKETVVRYQKQEKMIDELFGLMD</sequence>
<evidence type="ECO:0000259" key="2">
    <source>
        <dbReference type="Pfam" id="PF18984"/>
    </source>
</evidence>
<dbReference type="AlphaFoldDB" id="A0A9D2PPB4"/>